<feature type="compositionally biased region" description="Basic and acidic residues" evidence="1">
    <location>
        <begin position="72"/>
        <end position="87"/>
    </location>
</feature>
<organism evidence="2 3">
    <name type="scientific">Bursaphelenchus xylophilus</name>
    <name type="common">Pinewood nematode worm</name>
    <name type="synonym">Aphelenchoides xylophilus</name>
    <dbReference type="NCBI Taxonomy" id="6326"/>
    <lineage>
        <taxon>Eukaryota</taxon>
        <taxon>Metazoa</taxon>
        <taxon>Ecdysozoa</taxon>
        <taxon>Nematoda</taxon>
        <taxon>Chromadorea</taxon>
        <taxon>Rhabditida</taxon>
        <taxon>Tylenchina</taxon>
        <taxon>Tylenchomorpha</taxon>
        <taxon>Aphelenchoidea</taxon>
        <taxon>Aphelenchoididae</taxon>
        <taxon>Bursaphelenchus</taxon>
    </lineage>
</organism>
<feature type="region of interest" description="Disordered" evidence="1">
    <location>
        <begin position="45"/>
        <end position="87"/>
    </location>
</feature>
<reference evidence="3" key="1">
    <citation type="submission" date="2016-11" db="UniProtKB">
        <authorList>
            <consortium name="WormBaseParasite"/>
        </authorList>
    </citation>
    <scope>IDENTIFICATION</scope>
</reference>
<sequence length="87" mass="9835">MKKLVIGPKIALVRRPASSRTRYKVLMEKAAEAVKKKAKDTLKAVGEGAACHPDGQRRTRELAKNAVDPEVDEKVRRHERKLSKPEY</sequence>
<protein>
    <submittedName>
        <fullName evidence="3">Antitoxin</fullName>
    </submittedName>
</protein>
<evidence type="ECO:0000313" key="2">
    <source>
        <dbReference type="Proteomes" id="UP000095284"/>
    </source>
</evidence>
<dbReference type="Proteomes" id="UP000095284">
    <property type="component" value="Unplaced"/>
</dbReference>
<proteinExistence type="predicted"/>
<name>A0A1I7RX84_BURXY</name>
<evidence type="ECO:0000313" key="3">
    <source>
        <dbReference type="WBParaSite" id="BXY_0534800.1"/>
    </source>
</evidence>
<dbReference type="WBParaSite" id="BXY_0534800.1">
    <property type="protein sequence ID" value="BXY_0534800.1"/>
    <property type="gene ID" value="BXY_0534800"/>
</dbReference>
<evidence type="ECO:0000256" key="1">
    <source>
        <dbReference type="SAM" id="MobiDB-lite"/>
    </source>
</evidence>
<feature type="compositionally biased region" description="Basic and acidic residues" evidence="1">
    <location>
        <begin position="54"/>
        <end position="63"/>
    </location>
</feature>
<dbReference type="AlphaFoldDB" id="A0A1I7RX84"/>
<accession>A0A1I7RX84</accession>